<name>A0A7J7ETE9_DICBM</name>
<dbReference type="Gene3D" id="2.60.120.920">
    <property type="match status" value="1"/>
</dbReference>
<reference evidence="2 3" key="1">
    <citation type="journal article" date="2020" name="Mol. Biol. Evol.">
        <title>Interspecific Gene Flow and the Evolution of Specialization in Black and White Rhinoceros.</title>
        <authorList>
            <person name="Moodley Y."/>
            <person name="Westbury M.V."/>
            <person name="Russo I.M."/>
            <person name="Gopalakrishnan S."/>
            <person name="Rakotoarivelo A."/>
            <person name="Olsen R.A."/>
            <person name="Prost S."/>
            <person name="Tunstall T."/>
            <person name="Ryder O.A."/>
            <person name="Dalen L."/>
            <person name="Bruford M.W."/>
        </authorList>
    </citation>
    <scope>NUCLEOTIDE SEQUENCE [LARGE SCALE GENOMIC DNA]</scope>
    <source>
        <strain evidence="2">SBR-YM</strain>
        <tissue evidence="2">Skin</tissue>
    </source>
</reference>
<dbReference type="PANTHER" id="PTHR24103">
    <property type="entry name" value="E3 UBIQUITIN-PROTEIN LIGASE TRIM"/>
    <property type="match status" value="1"/>
</dbReference>
<evidence type="ECO:0000313" key="3">
    <source>
        <dbReference type="Proteomes" id="UP000551758"/>
    </source>
</evidence>
<dbReference type="PRINTS" id="PR01407">
    <property type="entry name" value="BUTYPHLNCDUF"/>
</dbReference>
<dbReference type="AlphaFoldDB" id="A0A7J7ETE9"/>
<proteinExistence type="predicted"/>
<feature type="domain" description="B30.2/SPRY" evidence="1">
    <location>
        <begin position="1"/>
        <end position="176"/>
    </location>
</feature>
<evidence type="ECO:0000259" key="1">
    <source>
        <dbReference type="PROSITE" id="PS50188"/>
    </source>
</evidence>
<dbReference type="Proteomes" id="UP000551758">
    <property type="component" value="Unassembled WGS sequence"/>
</dbReference>
<dbReference type="InterPro" id="IPR050143">
    <property type="entry name" value="TRIM/RBCC"/>
</dbReference>
<dbReference type="InterPro" id="IPR013320">
    <property type="entry name" value="ConA-like_dom_sf"/>
</dbReference>
<dbReference type="SUPFAM" id="SSF49899">
    <property type="entry name" value="Concanavalin A-like lectins/glucanases"/>
    <property type="match status" value="1"/>
</dbReference>
<dbReference type="InterPro" id="IPR043136">
    <property type="entry name" value="B30.2/SPRY_sf"/>
</dbReference>
<dbReference type="PROSITE" id="PS50188">
    <property type="entry name" value="B302_SPRY"/>
    <property type="match status" value="1"/>
</dbReference>
<comment type="caution">
    <text evidence="2">The sequence shown here is derived from an EMBL/GenBank/DDBJ whole genome shotgun (WGS) entry which is preliminary data.</text>
</comment>
<sequence length="176" mass="20061">MLQVFKGEKSQKKVLYSSPDPAIFPPDVVLNSVNAFSSLVIAADQRQVRGKYNWEIDVSRKIARILGVYSETTNFTVNKISEFIFGQKVNHPPIYSRLRPQNGYWIKGLQNKSEYNAFQDSFISDPKVLTLSVAALPHRVGVFLDYEAGTVSFFNVTCRWVTHGSVSKRRLRSQDR</sequence>
<gene>
    <name evidence="2" type="ORF">HPG69_005774</name>
</gene>
<evidence type="ECO:0000313" key="2">
    <source>
        <dbReference type="EMBL" id="KAF5918736.1"/>
    </source>
</evidence>
<accession>A0A7J7ETE9</accession>
<organism evidence="2 3">
    <name type="scientific">Diceros bicornis minor</name>
    <name type="common">South-central black rhinoceros</name>
    <dbReference type="NCBI Taxonomy" id="77932"/>
    <lineage>
        <taxon>Eukaryota</taxon>
        <taxon>Metazoa</taxon>
        <taxon>Chordata</taxon>
        <taxon>Craniata</taxon>
        <taxon>Vertebrata</taxon>
        <taxon>Euteleostomi</taxon>
        <taxon>Mammalia</taxon>
        <taxon>Eutheria</taxon>
        <taxon>Laurasiatheria</taxon>
        <taxon>Perissodactyla</taxon>
        <taxon>Rhinocerotidae</taxon>
        <taxon>Diceros</taxon>
    </lineage>
</organism>
<dbReference type="InterPro" id="IPR001870">
    <property type="entry name" value="B30.2/SPRY"/>
</dbReference>
<keyword evidence="3" id="KW-1185">Reference proteome</keyword>
<protein>
    <recommendedName>
        <fullName evidence="1">B30.2/SPRY domain-containing protein</fullName>
    </recommendedName>
</protein>
<dbReference type="InterPro" id="IPR003879">
    <property type="entry name" value="Butyrophylin_SPRY"/>
</dbReference>
<dbReference type="EMBL" id="JACDTQ010002427">
    <property type="protein sequence ID" value="KAF5918736.1"/>
    <property type="molecule type" value="Genomic_DNA"/>
</dbReference>